<proteinExistence type="predicted"/>
<protein>
    <submittedName>
        <fullName evidence="3">Uncharacterized protein</fullName>
    </submittedName>
</protein>
<feature type="compositionally biased region" description="Basic and acidic residues" evidence="1">
    <location>
        <begin position="224"/>
        <end position="235"/>
    </location>
</feature>
<keyword evidence="4" id="KW-1185">Reference proteome</keyword>
<keyword evidence="2" id="KW-0472">Membrane</keyword>
<reference evidence="4" key="1">
    <citation type="submission" date="2014-12" db="EMBL/GenBank/DDBJ databases">
        <title>Genome Sequence of Valsa Canker Pathogens Uncovers a Specific Adaption of Colonization on Woody Bark.</title>
        <authorList>
            <person name="Yin Z."/>
            <person name="Liu H."/>
            <person name="Gao X."/>
            <person name="Li Z."/>
            <person name="Song N."/>
            <person name="Ke X."/>
            <person name="Dai Q."/>
            <person name="Wu Y."/>
            <person name="Sun Y."/>
            <person name="Xu J.-R."/>
            <person name="Kang Z.K."/>
            <person name="Wang L."/>
            <person name="Huang L."/>
        </authorList>
    </citation>
    <scope>NUCLEOTIDE SEQUENCE [LARGE SCALE GENOMIC DNA]</scope>
    <source>
        <strain evidence="4">SXYL134</strain>
    </source>
</reference>
<feature type="region of interest" description="Disordered" evidence="1">
    <location>
        <begin position="204"/>
        <end position="252"/>
    </location>
</feature>
<organism evidence="3 4">
    <name type="scientific">Cytospora mali</name>
    <name type="common">Apple Valsa canker fungus</name>
    <name type="synonym">Valsa mali</name>
    <dbReference type="NCBI Taxonomy" id="578113"/>
    <lineage>
        <taxon>Eukaryota</taxon>
        <taxon>Fungi</taxon>
        <taxon>Dikarya</taxon>
        <taxon>Ascomycota</taxon>
        <taxon>Pezizomycotina</taxon>
        <taxon>Sordariomycetes</taxon>
        <taxon>Sordariomycetidae</taxon>
        <taxon>Diaporthales</taxon>
        <taxon>Cytosporaceae</taxon>
        <taxon>Cytospora</taxon>
    </lineage>
</organism>
<evidence type="ECO:0000256" key="1">
    <source>
        <dbReference type="SAM" id="MobiDB-lite"/>
    </source>
</evidence>
<keyword evidence="2" id="KW-1133">Transmembrane helix</keyword>
<name>A0A194VD74_CYTMA</name>
<evidence type="ECO:0000256" key="2">
    <source>
        <dbReference type="SAM" id="Phobius"/>
    </source>
</evidence>
<dbReference type="AlphaFoldDB" id="A0A194VD74"/>
<feature type="transmembrane region" description="Helical" evidence="2">
    <location>
        <begin position="113"/>
        <end position="136"/>
    </location>
</feature>
<evidence type="ECO:0000313" key="4">
    <source>
        <dbReference type="Proteomes" id="UP000078576"/>
    </source>
</evidence>
<gene>
    <name evidence="3" type="ORF">VP1G_09094</name>
</gene>
<keyword evidence="2" id="KW-0812">Transmembrane</keyword>
<evidence type="ECO:0000313" key="3">
    <source>
        <dbReference type="EMBL" id="KUI61950.1"/>
    </source>
</evidence>
<accession>A0A194VD74</accession>
<dbReference type="Proteomes" id="UP000078576">
    <property type="component" value="Unassembled WGS sequence"/>
</dbReference>
<feature type="transmembrane region" description="Helical" evidence="2">
    <location>
        <begin position="26"/>
        <end position="51"/>
    </location>
</feature>
<dbReference type="EMBL" id="KN714793">
    <property type="protein sequence ID" value="KUI61950.1"/>
    <property type="molecule type" value="Genomic_DNA"/>
</dbReference>
<sequence length="252" mass="28459">MWLLWTAGETLSRLCHLETVQSSEPLFYFFADVLYFVFIGAGAILLLMIVLKYVRTRRELNAWTWVFATGYTRGGSSASRAYRLDGERTSSSDSTVQQQEQQFQPKGIYDSWLLLRLCIAFACLCIFEFNTVIVQITGHADMVADASRSTPDLSPERARRDFALLMPGAIASVLAFVTFGTTQQFRQTMYRTFVPKQWQQKEEEHVAGFTRAPPRLDIAVTSAEHSEQEHERGGDPDPSSDSNPEPEPARDG</sequence>
<feature type="transmembrane region" description="Helical" evidence="2">
    <location>
        <begin position="162"/>
        <end position="181"/>
    </location>
</feature>
<dbReference type="OrthoDB" id="5287295at2759"/>